<organism evidence="1 2">
    <name type="scientific">Paenibacillus yonginensis</name>
    <dbReference type="NCBI Taxonomy" id="1462996"/>
    <lineage>
        <taxon>Bacteria</taxon>
        <taxon>Bacillati</taxon>
        <taxon>Bacillota</taxon>
        <taxon>Bacilli</taxon>
        <taxon>Bacillales</taxon>
        <taxon>Paenibacillaceae</taxon>
        <taxon>Paenibacillus</taxon>
    </lineage>
</organism>
<dbReference type="EMBL" id="CP014167">
    <property type="protein sequence ID" value="ANS74865.1"/>
    <property type="molecule type" value="Genomic_DNA"/>
</dbReference>
<dbReference type="AlphaFoldDB" id="A0A1B1N0B6"/>
<dbReference type="Gene3D" id="1.20.120.1450">
    <property type="match status" value="1"/>
</dbReference>
<dbReference type="RefSeq" id="WP_068695946.1">
    <property type="nucleotide sequence ID" value="NZ_CP014167.1"/>
</dbReference>
<reference evidence="1 2" key="1">
    <citation type="submission" date="2016-01" db="EMBL/GenBank/DDBJ databases">
        <title>Complete Genome Sequence of Paenibacillus yonginensis DCY84, a novel Plant Growth-Promoting Bacteria with Elicitation of Induced Systemic Resistance.</title>
        <authorList>
            <person name="Kim Y.J."/>
            <person name="Yang D.C."/>
            <person name="Sukweenadhi J."/>
        </authorList>
    </citation>
    <scope>NUCLEOTIDE SEQUENCE [LARGE SCALE GENOMIC DNA]</scope>
    <source>
        <strain evidence="1 2">DCY84</strain>
    </source>
</reference>
<dbReference type="InterPro" id="IPR009920">
    <property type="entry name" value="HEPPP_synth_su1"/>
</dbReference>
<evidence type="ECO:0000313" key="1">
    <source>
        <dbReference type="EMBL" id="ANS74865.1"/>
    </source>
</evidence>
<dbReference type="Pfam" id="PF07307">
    <property type="entry name" value="HEPPP_synt_1"/>
    <property type="match status" value="1"/>
</dbReference>
<dbReference type="Proteomes" id="UP000092573">
    <property type="component" value="Chromosome"/>
</dbReference>
<proteinExistence type="predicted"/>
<dbReference type="KEGG" id="pyg:AWM70_09870"/>
<name>A0A1B1N0B6_9BACL</name>
<evidence type="ECO:0000313" key="2">
    <source>
        <dbReference type="Proteomes" id="UP000092573"/>
    </source>
</evidence>
<keyword evidence="2" id="KW-1185">Reference proteome</keyword>
<sequence length="289" mass="33327">MKLYRVPDLAKKYVDYDMISTHTELADFPDSRVRLLYTFLKHEQPDNESDLEVCALAVYLLQLGLDTHDLIDPEPVRKEERLMRSRQLKVLAGDYFSSLFYQLLAKTNQIQHISLLSSAVCEVNRLKARFYTRMKDLLLSAEDYVKESALLKMQLFTFFTPLLDKTVQHYWRPLLAEVSKCEALAAEMSLTARESSGHLGFAYLRIMESGSTEDKAMLSRSKLSTRDWSSLLLKYKVMEQLADKLHQSVEQVQQLLKENTDERFCKELAGIAEPFKALLGKPNTAWNEG</sequence>
<protein>
    <submittedName>
        <fullName evidence="1">Heptaprenyl diphosphate synthase</fullName>
    </submittedName>
</protein>
<dbReference type="OrthoDB" id="2417886at2"/>
<accession>A0A1B1N0B6</accession>
<dbReference type="GO" id="GO:0009234">
    <property type="term" value="P:menaquinone biosynthetic process"/>
    <property type="evidence" value="ECO:0007669"/>
    <property type="project" value="InterPro"/>
</dbReference>
<dbReference type="STRING" id="1462996.AWM70_09870"/>
<gene>
    <name evidence="1" type="ORF">AWM70_09870</name>
</gene>